<gene>
    <name evidence="4" type="ORF">LTR78_007142</name>
</gene>
<dbReference type="Proteomes" id="UP001274830">
    <property type="component" value="Unassembled WGS sequence"/>
</dbReference>
<protein>
    <recommendedName>
        <fullName evidence="3">AB hydrolase-1 domain-containing protein</fullName>
    </recommendedName>
</protein>
<evidence type="ECO:0000256" key="2">
    <source>
        <dbReference type="ARBA" id="ARBA00038334"/>
    </source>
</evidence>
<dbReference type="PANTHER" id="PTHR43329">
    <property type="entry name" value="EPOXIDE HYDROLASE"/>
    <property type="match status" value="1"/>
</dbReference>
<evidence type="ECO:0000313" key="5">
    <source>
        <dbReference type="Proteomes" id="UP001274830"/>
    </source>
</evidence>
<accession>A0AAE0WJU6</accession>
<dbReference type="InterPro" id="IPR000639">
    <property type="entry name" value="Epox_hydrolase-like"/>
</dbReference>
<dbReference type="InterPro" id="IPR029058">
    <property type="entry name" value="AB_hydrolase_fold"/>
</dbReference>
<name>A0AAE0WJU6_9PEZI</name>
<organism evidence="4 5">
    <name type="scientific">Recurvomyces mirabilis</name>
    <dbReference type="NCBI Taxonomy" id="574656"/>
    <lineage>
        <taxon>Eukaryota</taxon>
        <taxon>Fungi</taxon>
        <taxon>Dikarya</taxon>
        <taxon>Ascomycota</taxon>
        <taxon>Pezizomycotina</taxon>
        <taxon>Dothideomycetes</taxon>
        <taxon>Dothideomycetidae</taxon>
        <taxon>Mycosphaerellales</taxon>
        <taxon>Teratosphaeriaceae</taxon>
        <taxon>Recurvomyces</taxon>
    </lineage>
</organism>
<dbReference type="SUPFAM" id="SSF53474">
    <property type="entry name" value="alpha/beta-Hydrolases"/>
    <property type="match status" value="1"/>
</dbReference>
<evidence type="ECO:0000313" key="4">
    <source>
        <dbReference type="EMBL" id="KAK3673031.1"/>
    </source>
</evidence>
<keyword evidence="5" id="KW-1185">Reference proteome</keyword>
<dbReference type="Pfam" id="PF00561">
    <property type="entry name" value="Abhydrolase_1"/>
    <property type="match status" value="1"/>
</dbReference>
<dbReference type="Gene3D" id="3.40.50.1820">
    <property type="entry name" value="alpha/beta hydrolase"/>
    <property type="match status" value="1"/>
</dbReference>
<feature type="domain" description="AB hydrolase-1" evidence="3">
    <location>
        <begin position="30"/>
        <end position="144"/>
    </location>
</feature>
<sequence length="334" mass="38306">MDSLQIKHLDVKRGLHYRYYVSKTGDTSKPALLLLHGWPDSAMVWQYTLPYLATLNLRIVVPDLLGYGGTSKPTDIQLYDYRRMSEDLVEILDAEHIDQVIPVGHDFGCWLTQRFQILYADRCVAAVHLGIAFMPPMPVLPDLETLNALTEQQVGYPRYSYFHLFTAPDAPAIFSKNQESVWHVMHGDRKDWIKYIFTTPNAMREWIEAGRTDVPLLPYAQDTRLKEEWKTEKPTSEDWESTFCWYRAFTEGVQSEADRDIPPEQYKLKIPVLTIMCTGDGVNPPETLDPPKEAGLFADLTLEVMEVGHWCTYQAPEELGKIIVNYIQGRGFAG</sequence>
<dbReference type="PRINTS" id="PR00412">
    <property type="entry name" value="EPOXHYDRLASE"/>
</dbReference>
<dbReference type="GO" id="GO:0016787">
    <property type="term" value="F:hydrolase activity"/>
    <property type="evidence" value="ECO:0007669"/>
    <property type="project" value="UniProtKB-KW"/>
</dbReference>
<evidence type="ECO:0000259" key="3">
    <source>
        <dbReference type="Pfam" id="PF00561"/>
    </source>
</evidence>
<evidence type="ECO:0000256" key="1">
    <source>
        <dbReference type="ARBA" id="ARBA00022801"/>
    </source>
</evidence>
<dbReference type="InterPro" id="IPR000073">
    <property type="entry name" value="AB_hydrolase_1"/>
</dbReference>
<dbReference type="EMBL" id="JAUTXT010000028">
    <property type="protein sequence ID" value="KAK3673031.1"/>
    <property type="molecule type" value="Genomic_DNA"/>
</dbReference>
<comment type="caution">
    <text evidence="4">The sequence shown here is derived from an EMBL/GenBank/DDBJ whole genome shotgun (WGS) entry which is preliminary data.</text>
</comment>
<reference evidence="4" key="1">
    <citation type="submission" date="2023-07" db="EMBL/GenBank/DDBJ databases">
        <title>Black Yeasts Isolated from many extreme environments.</title>
        <authorList>
            <person name="Coleine C."/>
            <person name="Stajich J.E."/>
            <person name="Selbmann L."/>
        </authorList>
    </citation>
    <scope>NUCLEOTIDE SEQUENCE</scope>
    <source>
        <strain evidence="4">CCFEE 5485</strain>
    </source>
</reference>
<proteinExistence type="inferred from homology"/>
<comment type="similarity">
    <text evidence="2">Belongs to the AB hydrolase superfamily. Epoxide hydrolase family.</text>
</comment>
<dbReference type="AlphaFoldDB" id="A0AAE0WJU6"/>
<keyword evidence="1" id="KW-0378">Hydrolase</keyword>